<dbReference type="RefSeq" id="WP_324716567.1">
    <property type="nucleotide sequence ID" value="NZ_CP141615.1"/>
</dbReference>
<gene>
    <name evidence="1" type="ORF">U7230_14630</name>
</gene>
<proteinExistence type="predicted"/>
<sequence>MRRSRRCDSRFSTRIGSITLDVRLWDTPGLTSWEGLQEPVRVVDAEEELSWCEIQGNTTWECKALRILEVATTLSPAKASARVVWEIARARWGVENEGFRELKSHWHLDHGFLHHPTGMMVLWAPLSAGFKGFQLFVARRIRRRSPLEETDRGVAERLRAGLLVRDAPQDSYLCAGARPLRACHHAQLHSPAKPRLLASGGSKL</sequence>
<protein>
    <submittedName>
        <fullName evidence="1">Uncharacterized protein</fullName>
    </submittedName>
</protein>
<evidence type="ECO:0000313" key="1">
    <source>
        <dbReference type="EMBL" id="WRP17296.1"/>
    </source>
</evidence>
<reference evidence="1 2" key="1">
    <citation type="journal article" date="2024" name="Front. Microbiol.">
        <title>Novel thermophilic genera Geochorda gen. nov. and Carboxydochorda gen. nov. from the deep terrestrial subsurface reveal the ecophysiological diversity in the class Limnochordia.</title>
        <authorList>
            <person name="Karnachuk O.V."/>
            <person name="Lukina A.P."/>
            <person name="Avakyan M.R."/>
            <person name="Kadnikov V.V."/>
            <person name="Begmatov S."/>
            <person name="Beletsky A.V."/>
            <person name="Vlasova K.G."/>
            <person name="Novikov A.A."/>
            <person name="Shcherbakova V.A."/>
            <person name="Mardanov A.V."/>
            <person name="Ravin N.V."/>
        </authorList>
    </citation>
    <scope>NUCLEOTIDE SEQUENCE [LARGE SCALE GENOMIC DNA]</scope>
    <source>
        <strain evidence="1 2">L945</strain>
    </source>
</reference>
<evidence type="ECO:0000313" key="2">
    <source>
        <dbReference type="Proteomes" id="UP001332192"/>
    </source>
</evidence>
<accession>A0ABZ1BXM4</accession>
<dbReference type="EMBL" id="CP141615">
    <property type="protein sequence ID" value="WRP17296.1"/>
    <property type="molecule type" value="Genomic_DNA"/>
</dbReference>
<keyword evidence="2" id="KW-1185">Reference proteome</keyword>
<organism evidence="1 2">
    <name type="scientific">Carboxydichorda subterranea</name>
    <dbReference type="NCBI Taxonomy" id="3109565"/>
    <lineage>
        <taxon>Bacteria</taxon>
        <taxon>Bacillati</taxon>
        <taxon>Bacillota</taxon>
        <taxon>Limnochordia</taxon>
        <taxon>Limnochordales</taxon>
        <taxon>Geochordaceae</taxon>
        <taxon>Carboxydichorda</taxon>
    </lineage>
</organism>
<name>A0ABZ1BXM4_9FIRM</name>
<dbReference type="Proteomes" id="UP001332192">
    <property type="component" value="Chromosome"/>
</dbReference>